<accession>A0A0F8YPW5</accession>
<feature type="non-terminal residue" evidence="2">
    <location>
        <position position="317"/>
    </location>
</feature>
<gene>
    <name evidence="2" type="ORF">LCGC14_3067080</name>
</gene>
<proteinExistence type="predicted"/>
<dbReference type="EMBL" id="LAZR01065119">
    <property type="protein sequence ID" value="KKK56184.1"/>
    <property type="molecule type" value="Genomic_DNA"/>
</dbReference>
<evidence type="ECO:0000313" key="2">
    <source>
        <dbReference type="EMBL" id="KKK56184.1"/>
    </source>
</evidence>
<reference evidence="2" key="1">
    <citation type="journal article" date="2015" name="Nature">
        <title>Complex archaea that bridge the gap between prokaryotes and eukaryotes.</title>
        <authorList>
            <person name="Spang A."/>
            <person name="Saw J.H."/>
            <person name="Jorgensen S.L."/>
            <person name="Zaremba-Niedzwiedzka K."/>
            <person name="Martijn J."/>
            <person name="Lind A.E."/>
            <person name="van Eijk R."/>
            <person name="Schleper C."/>
            <person name="Guy L."/>
            <person name="Ettema T.J."/>
        </authorList>
    </citation>
    <scope>NUCLEOTIDE SEQUENCE</scope>
</reference>
<sequence length="317" mass="35493">MHHKHTIALGLILHCAAWLACADSASAADRVGFRRDGAELSVDGRLLVKAQDGGLLMLARDGVLWAVTPDELLHHKADSIPFEPLTQQEMSQRLLAALPEGFDVHPTAHYLICHDTSRAYAQWCGSLFERLYMAFTNYWRRKGFELSEPEFPLVAVIFADRASYTKFSQPELGDAAGSIVGYFSLRTNRMSMYDLTGVESAGRRPRRGNSSSQINQILSRPEAAQTVATIVHEATHQIAFNCGLHTRYSDCPVWFSEGIALYFETPDLSSSRGWRGIGVVNRSRLLQFGQFARQRPADSLRTLIADDKRFHDPKRAL</sequence>
<organism evidence="2">
    <name type="scientific">marine sediment metagenome</name>
    <dbReference type="NCBI Taxonomy" id="412755"/>
    <lineage>
        <taxon>unclassified sequences</taxon>
        <taxon>metagenomes</taxon>
        <taxon>ecological metagenomes</taxon>
    </lineage>
</organism>
<feature type="domain" description="DUF1570" evidence="1">
    <location>
        <begin position="227"/>
        <end position="312"/>
    </location>
</feature>
<comment type="caution">
    <text evidence="2">The sequence shown here is derived from an EMBL/GenBank/DDBJ whole genome shotgun (WGS) entry which is preliminary data.</text>
</comment>
<protein>
    <recommendedName>
        <fullName evidence="1">DUF1570 domain-containing protein</fullName>
    </recommendedName>
</protein>
<dbReference type="InterPro" id="IPR011464">
    <property type="entry name" value="DUF1570"/>
</dbReference>
<dbReference type="AlphaFoldDB" id="A0A0F8YPW5"/>
<evidence type="ECO:0000259" key="1">
    <source>
        <dbReference type="Pfam" id="PF07607"/>
    </source>
</evidence>
<dbReference type="Pfam" id="PF07607">
    <property type="entry name" value="DUF1570"/>
    <property type="match status" value="1"/>
</dbReference>
<name>A0A0F8YPW5_9ZZZZ</name>
<dbReference type="PROSITE" id="PS51257">
    <property type="entry name" value="PROKAR_LIPOPROTEIN"/>
    <property type="match status" value="1"/>
</dbReference>